<dbReference type="Proteomes" id="UP001467690">
    <property type="component" value="Unassembled WGS sequence"/>
</dbReference>
<evidence type="ECO:0000313" key="4">
    <source>
        <dbReference type="EMBL" id="MER2493268.1"/>
    </source>
</evidence>
<proteinExistence type="predicted"/>
<dbReference type="InterPro" id="IPR006439">
    <property type="entry name" value="HAD-SF_hydro_IA"/>
</dbReference>
<dbReference type="EMBL" id="JBELOE010000259">
    <property type="protein sequence ID" value="MER2493268.1"/>
    <property type="molecule type" value="Genomic_DNA"/>
</dbReference>
<gene>
    <name evidence="4" type="ORF">ABS311_15420</name>
</gene>
<dbReference type="InterPro" id="IPR023214">
    <property type="entry name" value="HAD_sf"/>
</dbReference>
<keyword evidence="2 4" id="KW-0378">Hydrolase</keyword>
<organism evidence="4 5">
    <name type="scientific">Catenovulum sediminis</name>
    <dbReference type="NCBI Taxonomy" id="1740262"/>
    <lineage>
        <taxon>Bacteria</taxon>
        <taxon>Pseudomonadati</taxon>
        <taxon>Pseudomonadota</taxon>
        <taxon>Gammaproteobacteria</taxon>
        <taxon>Alteromonadales</taxon>
        <taxon>Alteromonadaceae</taxon>
        <taxon>Catenovulum</taxon>
    </lineage>
</organism>
<dbReference type="Gene3D" id="3.40.50.1000">
    <property type="entry name" value="HAD superfamily/HAD-like"/>
    <property type="match status" value="1"/>
</dbReference>
<comment type="cofactor">
    <cofactor evidence="1">
        <name>Mg(2+)</name>
        <dbReference type="ChEBI" id="CHEBI:18420"/>
    </cofactor>
</comment>
<dbReference type="NCBIfam" id="TIGR01549">
    <property type="entry name" value="HAD-SF-IA-v1"/>
    <property type="match status" value="1"/>
</dbReference>
<protein>
    <submittedName>
        <fullName evidence="4">HAD-IA family hydrolase</fullName>
    </submittedName>
</protein>
<dbReference type="PANTHER" id="PTHR46470:SF4">
    <property type="entry name" value="5-AMINO-6-(5-PHOSPHO-D-RIBITYLAMINO)URACIL PHOSPHATASE YIGB"/>
    <property type="match status" value="1"/>
</dbReference>
<dbReference type="InterPro" id="IPR036412">
    <property type="entry name" value="HAD-like_sf"/>
</dbReference>
<dbReference type="PANTHER" id="PTHR46470">
    <property type="entry name" value="N-ACYLNEURAMINATE-9-PHOSPHATASE"/>
    <property type="match status" value="1"/>
</dbReference>
<evidence type="ECO:0000313" key="5">
    <source>
        <dbReference type="Proteomes" id="UP001467690"/>
    </source>
</evidence>
<keyword evidence="3" id="KW-0460">Magnesium</keyword>
<dbReference type="InterPro" id="IPR051400">
    <property type="entry name" value="HAD-like_hydrolase"/>
</dbReference>
<dbReference type="SFLD" id="SFLDS00003">
    <property type="entry name" value="Haloacid_Dehalogenase"/>
    <property type="match status" value="1"/>
</dbReference>
<keyword evidence="5" id="KW-1185">Reference proteome</keyword>
<evidence type="ECO:0000256" key="3">
    <source>
        <dbReference type="ARBA" id="ARBA00022842"/>
    </source>
</evidence>
<dbReference type="GO" id="GO:0016787">
    <property type="term" value="F:hydrolase activity"/>
    <property type="evidence" value="ECO:0007669"/>
    <property type="project" value="UniProtKB-KW"/>
</dbReference>
<dbReference type="SUPFAM" id="SSF56784">
    <property type="entry name" value="HAD-like"/>
    <property type="match status" value="1"/>
</dbReference>
<dbReference type="SFLD" id="SFLDG01129">
    <property type="entry name" value="C1.5:_HAD__Beta-PGM__Phosphata"/>
    <property type="match status" value="1"/>
</dbReference>
<dbReference type="RefSeq" id="WP_185976701.1">
    <property type="nucleotide sequence ID" value="NZ_CP041660.1"/>
</dbReference>
<dbReference type="Pfam" id="PF00702">
    <property type="entry name" value="Hydrolase"/>
    <property type="match status" value="1"/>
</dbReference>
<name>A0ABV1RJZ9_9ALTE</name>
<evidence type="ECO:0000256" key="1">
    <source>
        <dbReference type="ARBA" id="ARBA00001946"/>
    </source>
</evidence>
<dbReference type="Gene3D" id="1.20.120.1600">
    <property type="match status" value="1"/>
</dbReference>
<evidence type="ECO:0000256" key="2">
    <source>
        <dbReference type="ARBA" id="ARBA00022801"/>
    </source>
</evidence>
<reference evidence="4 5" key="1">
    <citation type="submission" date="2024-06" db="EMBL/GenBank/DDBJ databases">
        <authorList>
            <person name="Chen R.Y."/>
        </authorList>
    </citation>
    <scope>NUCLEOTIDE SEQUENCE [LARGE SCALE GENOMIC DNA]</scope>
    <source>
        <strain evidence="4 5">D2</strain>
    </source>
</reference>
<accession>A0ABV1RJZ9</accession>
<sequence length="234" mass="26813">MIKFYKRLQKPQVISFDLDDTLYNNVPVILQAERTLLALVNQQLFTHQPLTLAQWMRLKQEYASKNSTLAHDVSALRRQFLCHLYQKYEVEQADILSQAAYQTFYQSRNAFKVTDEQLGYLKVLKQHYRLIAITNGNAEPDLIGLKGIFEHVVRPENGRLMKPHADIFNHAAQLCQVELHHILHIGDSVTTDVGGAIKSGMQAGWFNPANHKFSGVTLPHFEYQSNADLNKLII</sequence>
<comment type="caution">
    <text evidence="4">The sequence shown here is derived from an EMBL/GenBank/DDBJ whole genome shotgun (WGS) entry which is preliminary data.</text>
</comment>